<gene>
    <name evidence="3" type="ORF">KUTeg_004458</name>
</gene>
<keyword evidence="4" id="KW-1185">Reference proteome</keyword>
<organism evidence="3 4">
    <name type="scientific">Tegillarca granosa</name>
    <name type="common">Malaysian cockle</name>
    <name type="synonym">Anadara granosa</name>
    <dbReference type="NCBI Taxonomy" id="220873"/>
    <lineage>
        <taxon>Eukaryota</taxon>
        <taxon>Metazoa</taxon>
        <taxon>Spiralia</taxon>
        <taxon>Lophotrochozoa</taxon>
        <taxon>Mollusca</taxon>
        <taxon>Bivalvia</taxon>
        <taxon>Autobranchia</taxon>
        <taxon>Pteriomorphia</taxon>
        <taxon>Arcoida</taxon>
        <taxon>Arcoidea</taxon>
        <taxon>Arcidae</taxon>
        <taxon>Tegillarca</taxon>
    </lineage>
</organism>
<dbReference type="PANTHER" id="PTHR11895">
    <property type="entry name" value="TRANSAMIDASE"/>
    <property type="match status" value="1"/>
</dbReference>
<dbReference type="Gene3D" id="3.90.1300.10">
    <property type="entry name" value="Amidase signature (AS) domain"/>
    <property type="match status" value="2"/>
</dbReference>
<dbReference type="InterPro" id="IPR023631">
    <property type="entry name" value="Amidase_dom"/>
</dbReference>
<dbReference type="InterPro" id="IPR000120">
    <property type="entry name" value="Amidase"/>
</dbReference>
<dbReference type="InterPro" id="IPR036928">
    <property type="entry name" value="AS_sf"/>
</dbReference>
<comment type="caution">
    <text evidence="3">The sequence shown here is derived from an EMBL/GenBank/DDBJ whole genome shotgun (WGS) entry which is preliminary data.</text>
</comment>
<evidence type="ECO:0000313" key="3">
    <source>
        <dbReference type="EMBL" id="KAJ8319367.1"/>
    </source>
</evidence>
<accession>A0ABQ9FRR0</accession>
<feature type="region of interest" description="Disordered" evidence="1">
    <location>
        <begin position="78"/>
        <end position="102"/>
    </location>
</feature>
<dbReference type="EMBL" id="JARBDR010000214">
    <property type="protein sequence ID" value="KAJ8319367.1"/>
    <property type="molecule type" value="Genomic_DNA"/>
</dbReference>
<evidence type="ECO:0000313" key="4">
    <source>
        <dbReference type="Proteomes" id="UP001217089"/>
    </source>
</evidence>
<feature type="domain" description="Amidase" evidence="2">
    <location>
        <begin position="225"/>
        <end position="386"/>
    </location>
</feature>
<protein>
    <recommendedName>
        <fullName evidence="2">Amidase domain-containing protein</fullName>
    </recommendedName>
</protein>
<dbReference type="PANTHER" id="PTHR11895:SF170">
    <property type="entry name" value="AMIDASE"/>
    <property type="match status" value="1"/>
</dbReference>
<dbReference type="SUPFAM" id="SSF75304">
    <property type="entry name" value="Amidase signature (AS) enzymes"/>
    <property type="match status" value="2"/>
</dbReference>
<evidence type="ECO:0000256" key="1">
    <source>
        <dbReference type="SAM" id="MobiDB-lite"/>
    </source>
</evidence>
<reference evidence="3 4" key="1">
    <citation type="submission" date="2022-12" db="EMBL/GenBank/DDBJ databases">
        <title>Chromosome-level genome of Tegillarca granosa.</title>
        <authorList>
            <person name="Kim J."/>
        </authorList>
    </citation>
    <scope>NUCLEOTIDE SEQUENCE [LARGE SCALE GENOMIC DNA]</scope>
    <source>
        <strain evidence="3">Teg-2019</strain>
        <tissue evidence="3">Adductor muscle</tissue>
    </source>
</reference>
<proteinExistence type="predicted"/>
<dbReference type="Proteomes" id="UP001217089">
    <property type="component" value="Unassembled WGS sequence"/>
</dbReference>
<evidence type="ECO:0000259" key="2">
    <source>
        <dbReference type="Pfam" id="PF01425"/>
    </source>
</evidence>
<name>A0ABQ9FRR0_TEGGR</name>
<dbReference type="Pfam" id="PF01425">
    <property type="entry name" value="Amidase"/>
    <property type="match status" value="2"/>
</dbReference>
<sequence length="440" mass="48681">MRYWRCDIKGSEDGKLAGKTIGIKDNVAVAGVPMMNGSKTLEGYTPEFDATVVTRILDVGGRIVGKTNCEDLCCSGSSWSSSTGPVRNPYDKTRTTGGSSSGSALLLDDSKEKYAKKFFNTHLSDERVNLTVLDSHPVPNNKFLKPPDIDDYIEDLVGDKKSFSLIKLQDQALKHKVDWVSPDSHPVPNNKFLKPPDIDDYIEDLVGDKKSFSLIKLQDQALKHVARGEVDMTIGGDQGGSIRMPASWCGVVGMKPSWGLVPYTGAMSVEYTVDHLGPITKTVENCALFLEVIAGYDDGRDARQPANLTIPEYSSLMNNAERRSIGLLKEGFENADKGIRELVRAAALQLQEPGAVVEDTSIPLHSDGNGYMSKSYYPLSMQEAMARGRHLRPYDLSVKCKMYFTFSEYMNRHYQTKFYSKGQNLNPFVNASLQQCLTTL</sequence>
<feature type="domain" description="Amidase" evidence="2">
    <location>
        <begin position="10"/>
        <end position="105"/>
    </location>
</feature>